<feature type="domain" description="PiggyBac transposable element-derived protein" evidence="1">
    <location>
        <begin position="187"/>
        <end position="247"/>
    </location>
</feature>
<proteinExistence type="predicted"/>
<evidence type="ECO:0000313" key="2">
    <source>
        <dbReference type="EMBL" id="KAF2903768.1"/>
    </source>
</evidence>
<evidence type="ECO:0000259" key="1">
    <source>
        <dbReference type="Pfam" id="PF13843"/>
    </source>
</evidence>
<dbReference type="EMBL" id="VTPC01000935">
    <property type="protein sequence ID" value="KAF2903768.1"/>
    <property type="molecule type" value="Genomic_DNA"/>
</dbReference>
<name>A0A8K0DIC2_IGNLU</name>
<evidence type="ECO:0000313" key="3">
    <source>
        <dbReference type="Proteomes" id="UP000801492"/>
    </source>
</evidence>
<dbReference type="PANTHER" id="PTHR46599:SF3">
    <property type="entry name" value="PIGGYBAC TRANSPOSABLE ELEMENT-DERIVED PROTEIN 4"/>
    <property type="match status" value="1"/>
</dbReference>
<feature type="domain" description="PiggyBac transposable element-derived protein" evidence="1">
    <location>
        <begin position="7"/>
        <end position="95"/>
    </location>
</feature>
<dbReference type="PANTHER" id="PTHR46599">
    <property type="entry name" value="PIGGYBAC TRANSPOSABLE ELEMENT-DERIVED PROTEIN 4"/>
    <property type="match status" value="1"/>
</dbReference>
<accession>A0A8K0DIC2</accession>
<feature type="domain" description="PiggyBac transposable element-derived protein" evidence="1">
    <location>
        <begin position="96"/>
        <end position="158"/>
    </location>
</feature>
<protein>
    <recommendedName>
        <fullName evidence="1">PiggyBac transposable element-derived protein domain-containing protein</fullName>
    </recommendedName>
</protein>
<dbReference type="Pfam" id="PF13843">
    <property type="entry name" value="DDE_Tnp_1_7"/>
    <property type="match status" value="3"/>
</dbReference>
<dbReference type="AlphaFoldDB" id="A0A8K0DIC2"/>
<dbReference type="InterPro" id="IPR029526">
    <property type="entry name" value="PGBD"/>
</dbReference>
<organism evidence="2 3">
    <name type="scientific">Ignelater luminosus</name>
    <name type="common">Cucubano</name>
    <name type="synonym">Pyrophorus luminosus</name>
    <dbReference type="NCBI Taxonomy" id="2038154"/>
    <lineage>
        <taxon>Eukaryota</taxon>
        <taxon>Metazoa</taxon>
        <taxon>Ecdysozoa</taxon>
        <taxon>Arthropoda</taxon>
        <taxon>Hexapoda</taxon>
        <taxon>Insecta</taxon>
        <taxon>Pterygota</taxon>
        <taxon>Neoptera</taxon>
        <taxon>Endopterygota</taxon>
        <taxon>Coleoptera</taxon>
        <taxon>Polyphaga</taxon>
        <taxon>Elateriformia</taxon>
        <taxon>Elateroidea</taxon>
        <taxon>Elateridae</taxon>
        <taxon>Agrypninae</taxon>
        <taxon>Pyrophorini</taxon>
        <taxon>Ignelater</taxon>
    </lineage>
</organism>
<reference evidence="2" key="1">
    <citation type="submission" date="2019-08" db="EMBL/GenBank/DDBJ databases">
        <title>The genome of the North American firefly Photinus pyralis.</title>
        <authorList>
            <consortium name="Photinus pyralis genome working group"/>
            <person name="Fallon T.R."/>
            <person name="Sander Lower S.E."/>
            <person name="Weng J.-K."/>
        </authorList>
    </citation>
    <scope>NUCLEOTIDE SEQUENCE</scope>
    <source>
        <strain evidence="2">TRF0915ILg1</strain>
        <tissue evidence="2">Whole body</tissue>
    </source>
</reference>
<keyword evidence="3" id="KW-1185">Reference proteome</keyword>
<comment type="caution">
    <text evidence="2">The sequence shown here is derived from an EMBL/GenBank/DDBJ whole genome shotgun (WGS) entry which is preliminary data.</text>
</comment>
<dbReference type="Proteomes" id="UP000801492">
    <property type="component" value="Unassembled WGS sequence"/>
</dbReference>
<gene>
    <name evidence="2" type="ORF">ILUMI_02407</name>
</gene>
<sequence length="346" mass="40412">MEGVRKFQHPNAKHLWTSDGSGIECMRLTMTRGRFLLLLRVLKFDNFEDRSEQKSHDNVTVIRVVLDEFISKCKENYQVGEYSTVDKMLEPFREHAHTFYTSNIEVYYGRQLDGRYKTENSHINVVKRLSDHIVGTGKNITMDNNFTSISLAKEVLEKIPPSWELSGKTRKKSLHYSKLPKTSSKQQERFLLLLRALRFHNFEDRAERKAHNNLTAITDVLHEFVSKCKEDYQVGEYSAVDEMLEHSNIEVYCERQPDGLYKTENSLSCQIIITKECHHRENCPEKRERNPSIVSYPKPLSRSVFDFIKNETIVLYKVKSNKIGLVLSTLHYDDKIDEDAEDKAKP</sequence>